<keyword evidence="5 6" id="KW-0472">Membrane</keyword>
<feature type="transmembrane region" description="Helical" evidence="6">
    <location>
        <begin position="341"/>
        <end position="358"/>
    </location>
</feature>
<dbReference type="Proteomes" id="UP001293593">
    <property type="component" value="Unassembled WGS sequence"/>
</dbReference>
<dbReference type="FunFam" id="1.20.1540.10:FF:000017">
    <property type="entry name" value="RHOMBOID-like protein 9, chloroplastic"/>
    <property type="match status" value="1"/>
</dbReference>
<feature type="transmembrane region" description="Helical" evidence="6">
    <location>
        <begin position="286"/>
        <end position="306"/>
    </location>
</feature>
<evidence type="ECO:0000313" key="8">
    <source>
        <dbReference type="EMBL" id="KAK4284256.1"/>
    </source>
</evidence>
<keyword evidence="9" id="KW-1185">Reference proteome</keyword>
<dbReference type="InterPro" id="IPR035952">
    <property type="entry name" value="Rhomboid-like_sf"/>
</dbReference>
<gene>
    <name evidence="8" type="ORF">QN277_001111</name>
</gene>
<dbReference type="Pfam" id="PF01694">
    <property type="entry name" value="Rhomboid"/>
    <property type="match status" value="1"/>
</dbReference>
<feature type="transmembrane region" description="Helical" evidence="6">
    <location>
        <begin position="451"/>
        <end position="468"/>
    </location>
</feature>
<evidence type="ECO:0000256" key="3">
    <source>
        <dbReference type="ARBA" id="ARBA00022692"/>
    </source>
</evidence>
<evidence type="ECO:0000256" key="4">
    <source>
        <dbReference type="ARBA" id="ARBA00022989"/>
    </source>
</evidence>
<comment type="similarity">
    <text evidence="2">Belongs to the peptidase S54 family.</text>
</comment>
<dbReference type="GO" id="GO:0016020">
    <property type="term" value="C:membrane"/>
    <property type="evidence" value="ECO:0007669"/>
    <property type="project" value="UniProtKB-SubCell"/>
</dbReference>
<dbReference type="InterPro" id="IPR022764">
    <property type="entry name" value="Peptidase_S54_rhomboid_dom"/>
</dbReference>
<dbReference type="Gene3D" id="1.20.1540.10">
    <property type="entry name" value="Rhomboid-like"/>
    <property type="match status" value="1"/>
</dbReference>
<sequence length="495" mass="54952">MAAFLLSYKAVYKDLNLPTQSVSRKNDNRLLFDPINMHRDSFPKSKIEKGIGPWCLGQAGGGSLHNMKKQVTCLQRVCGPHSQIKFIKGCNSKRNQFSLVRCSSSESGNIKKQLRSLDSYFGKLQDNATPLSPSDSSDQVIQEYNKKGQSISTNGLESLNAYLGKLNNGAGQESYVSSTYIELHNEEIMRKKTERDYSKKQQTYVNIRTKGQREGRSSRDTIKQEEASNLYLIGTLASINIAVLLFEIASPVRNSDLELFSIPLLYGAKINHLIVVGEWWRLVTPMFLHSGIFHMALSCWGLVSFGPHVCRGYGSFTFLLIYILGGVSGNLTSFLHTPDPTVGGTGPVFAIIGAWLAYQMQNRDADDKDTSEAMFQKAIVFTAASFILSHFCPIDDWSHFGAAITGMAYGYFTSPRFELKDASSSSSSSGRGSQEEGLKLVRHYGDSCRSAFVFAIFIIFLSSFLLFMEPPLNALASADEVVHDYLVFYVSESSL</sequence>
<comment type="subcellular location">
    <subcellularLocation>
        <location evidence="1">Membrane</location>
        <topology evidence="1">Multi-pass membrane protein</topology>
    </subcellularLocation>
</comment>
<name>A0AAE1TGQ6_9FABA</name>
<dbReference type="InterPro" id="IPR050925">
    <property type="entry name" value="Rhomboid_protease_S54"/>
</dbReference>
<keyword evidence="4 6" id="KW-1133">Transmembrane helix</keyword>
<proteinExistence type="inferred from homology"/>
<dbReference type="EMBL" id="JAWXYG010000001">
    <property type="protein sequence ID" value="KAK4284256.1"/>
    <property type="molecule type" value="Genomic_DNA"/>
</dbReference>
<feature type="domain" description="Peptidase S54 rhomboid" evidence="7">
    <location>
        <begin position="277"/>
        <end position="415"/>
    </location>
</feature>
<evidence type="ECO:0000256" key="6">
    <source>
        <dbReference type="SAM" id="Phobius"/>
    </source>
</evidence>
<dbReference type="AlphaFoldDB" id="A0AAE1TGQ6"/>
<protein>
    <recommendedName>
        <fullName evidence="7">Peptidase S54 rhomboid domain-containing protein</fullName>
    </recommendedName>
</protein>
<evidence type="ECO:0000259" key="7">
    <source>
        <dbReference type="Pfam" id="PF01694"/>
    </source>
</evidence>
<keyword evidence="3 6" id="KW-0812">Transmembrane</keyword>
<dbReference type="PANTHER" id="PTHR43731">
    <property type="entry name" value="RHOMBOID PROTEASE"/>
    <property type="match status" value="1"/>
</dbReference>
<comment type="caution">
    <text evidence="8">The sequence shown here is derived from an EMBL/GenBank/DDBJ whole genome shotgun (WGS) entry which is preliminary data.</text>
</comment>
<organism evidence="8 9">
    <name type="scientific">Acacia crassicarpa</name>
    <name type="common">northern wattle</name>
    <dbReference type="NCBI Taxonomy" id="499986"/>
    <lineage>
        <taxon>Eukaryota</taxon>
        <taxon>Viridiplantae</taxon>
        <taxon>Streptophyta</taxon>
        <taxon>Embryophyta</taxon>
        <taxon>Tracheophyta</taxon>
        <taxon>Spermatophyta</taxon>
        <taxon>Magnoliopsida</taxon>
        <taxon>eudicotyledons</taxon>
        <taxon>Gunneridae</taxon>
        <taxon>Pentapetalae</taxon>
        <taxon>rosids</taxon>
        <taxon>fabids</taxon>
        <taxon>Fabales</taxon>
        <taxon>Fabaceae</taxon>
        <taxon>Caesalpinioideae</taxon>
        <taxon>mimosoid clade</taxon>
        <taxon>Acacieae</taxon>
        <taxon>Acacia</taxon>
    </lineage>
</organism>
<feature type="transmembrane region" description="Helical" evidence="6">
    <location>
        <begin position="313"/>
        <end position="335"/>
    </location>
</feature>
<feature type="transmembrane region" description="Helical" evidence="6">
    <location>
        <begin position="230"/>
        <end position="248"/>
    </location>
</feature>
<evidence type="ECO:0000256" key="5">
    <source>
        <dbReference type="ARBA" id="ARBA00023136"/>
    </source>
</evidence>
<dbReference type="SUPFAM" id="SSF144091">
    <property type="entry name" value="Rhomboid-like"/>
    <property type="match status" value="1"/>
</dbReference>
<dbReference type="GO" id="GO:0004252">
    <property type="term" value="F:serine-type endopeptidase activity"/>
    <property type="evidence" value="ECO:0007669"/>
    <property type="project" value="InterPro"/>
</dbReference>
<evidence type="ECO:0000256" key="1">
    <source>
        <dbReference type="ARBA" id="ARBA00004141"/>
    </source>
</evidence>
<dbReference type="PANTHER" id="PTHR43731:SF30">
    <property type="entry name" value="RHOMBOID-LIKE PROTEIN 9, CHLOROPLASTIC"/>
    <property type="match status" value="1"/>
</dbReference>
<evidence type="ECO:0000256" key="2">
    <source>
        <dbReference type="ARBA" id="ARBA00009045"/>
    </source>
</evidence>
<accession>A0AAE1TGQ6</accession>
<evidence type="ECO:0000313" key="9">
    <source>
        <dbReference type="Proteomes" id="UP001293593"/>
    </source>
</evidence>
<reference evidence="8" key="1">
    <citation type="submission" date="2023-10" db="EMBL/GenBank/DDBJ databases">
        <title>Chromosome-level genome of the transformable northern wattle, Acacia crassicarpa.</title>
        <authorList>
            <person name="Massaro I."/>
            <person name="Sinha N.R."/>
            <person name="Poethig S."/>
            <person name="Leichty A.R."/>
        </authorList>
    </citation>
    <scope>NUCLEOTIDE SEQUENCE</scope>
    <source>
        <strain evidence="8">Acra3RX</strain>
        <tissue evidence="8">Leaf</tissue>
    </source>
</reference>